<evidence type="ECO:0008006" key="5">
    <source>
        <dbReference type="Google" id="ProtNLM"/>
    </source>
</evidence>
<evidence type="ECO:0000313" key="4">
    <source>
        <dbReference type="Proteomes" id="UP001601059"/>
    </source>
</evidence>
<reference evidence="3 4" key="1">
    <citation type="submission" date="2024-08" db="EMBL/GenBank/DDBJ databases">
        <title>Two novel Cytobacillus novel species.</title>
        <authorList>
            <person name="Liu G."/>
        </authorList>
    </citation>
    <scope>NUCLEOTIDE SEQUENCE [LARGE SCALE GENOMIC DNA]</scope>
    <source>
        <strain evidence="3 4">FJAT-54145</strain>
    </source>
</reference>
<gene>
    <name evidence="3" type="ORF">ACFYKX_19645</name>
</gene>
<feature type="region of interest" description="Disordered" evidence="1">
    <location>
        <begin position="1"/>
        <end position="20"/>
    </location>
</feature>
<evidence type="ECO:0000313" key="3">
    <source>
        <dbReference type="EMBL" id="MFE8702822.1"/>
    </source>
</evidence>
<dbReference type="RefSeq" id="WP_389362812.1">
    <property type="nucleotide sequence ID" value="NZ_JBIACK010000011.1"/>
</dbReference>
<protein>
    <recommendedName>
        <fullName evidence="5">LPXTG cell wall anchor domain-containing protein</fullName>
    </recommendedName>
</protein>
<name>A0ABW6KF75_9BACI</name>
<keyword evidence="2" id="KW-1133">Transmembrane helix</keyword>
<sequence length="59" mass="6563">MNSQEELKSSGSTNHNNNKVNVNNTFNLTINLGDSLNIIALVAGILLLKRILKKERNDK</sequence>
<comment type="caution">
    <text evidence="3">The sequence shown here is derived from an EMBL/GenBank/DDBJ whole genome shotgun (WGS) entry which is preliminary data.</text>
</comment>
<evidence type="ECO:0000256" key="2">
    <source>
        <dbReference type="SAM" id="Phobius"/>
    </source>
</evidence>
<keyword evidence="2" id="KW-0812">Transmembrane</keyword>
<keyword evidence="2" id="KW-0472">Membrane</keyword>
<feature type="transmembrane region" description="Helical" evidence="2">
    <location>
        <begin position="35"/>
        <end position="52"/>
    </location>
</feature>
<evidence type="ECO:0000256" key="1">
    <source>
        <dbReference type="SAM" id="MobiDB-lite"/>
    </source>
</evidence>
<organism evidence="3 4">
    <name type="scientific">Cytobacillus spartinae</name>
    <dbReference type="NCBI Taxonomy" id="3299023"/>
    <lineage>
        <taxon>Bacteria</taxon>
        <taxon>Bacillati</taxon>
        <taxon>Bacillota</taxon>
        <taxon>Bacilli</taxon>
        <taxon>Bacillales</taxon>
        <taxon>Bacillaceae</taxon>
        <taxon>Cytobacillus</taxon>
    </lineage>
</organism>
<dbReference type="EMBL" id="JBIACK010000011">
    <property type="protein sequence ID" value="MFE8702822.1"/>
    <property type="molecule type" value="Genomic_DNA"/>
</dbReference>
<proteinExistence type="predicted"/>
<accession>A0ABW6KF75</accession>
<keyword evidence="4" id="KW-1185">Reference proteome</keyword>
<dbReference type="Proteomes" id="UP001601059">
    <property type="component" value="Unassembled WGS sequence"/>
</dbReference>